<feature type="transmembrane region" description="Helical" evidence="1">
    <location>
        <begin position="122"/>
        <end position="145"/>
    </location>
</feature>
<dbReference type="Proteomes" id="UP000799757">
    <property type="component" value="Unassembled WGS sequence"/>
</dbReference>
<feature type="transmembrane region" description="Helical" evidence="1">
    <location>
        <begin position="157"/>
        <end position="181"/>
    </location>
</feature>
<dbReference type="PANTHER" id="PTHR34502:SF3">
    <property type="entry name" value="DUF6594 DOMAIN-CONTAINING PROTEIN"/>
    <property type="match status" value="1"/>
</dbReference>
<keyword evidence="2" id="KW-0732">Signal</keyword>
<evidence type="ECO:0000256" key="1">
    <source>
        <dbReference type="SAM" id="Phobius"/>
    </source>
</evidence>
<feature type="signal peptide" evidence="2">
    <location>
        <begin position="1"/>
        <end position="24"/>
    </location>
</feature>
<dbReference type="PANTHER" id="PTHR34502">
    <property type="entry name" value="DUF6594 DOMAIN-CONTAINING PROTEIN-RELATED"/>
    <property type="match status" value="1"/>
</dbReference>
<keyword evidence="5" id="KW-1185">Reference proteome</keyword>
<evidence type="ECO:0000256" key="2">
    <source>
        <dbReference type="SAM" id="SignalP"/>
    </source>
</evidence>
<reference evidence="4" key="1">
    <citation type="journal article" date="2020" name="Stud. Mycol.">
        <title>101 Dothideomycetes genomes: a test case for predicting lifestyles and emergence of pathogens.</title>
        <authorList>
            <person name="Haridas S."/>
            <person name="Albert R."/>
            <person name="Binder M."/>
            <person name="Bloem J."/>
            <person name="Labutti K."/>
            <person name="Salamov A."/>
            <person name="Andreopoulos B."/>
            <person name="Baker S."/>
            <person name="Barry K."/>
            <person name="Bills G."/>
            <person name="Bluhm B."/>
            <person name="Cannon C."/>
            <person name="Castanera R."/>
            <person name="Culley D."/>
            <person name="Daum C."/>
            <person name="Ezra D."/>
            <person name="Gonzalez J."/>
            <person name="Henrissat B."/>
            <person name="Kuo A."/>
            <person name="Liang C."/>
            <person name="Lipzen A."/>
            <person name="Lutzoni F."/>
            <person name="Magnuson J."/>
            <person name="Mondo S."/>
            <person name="Nolan M."/>
            <person name="Ohm R."/>
            <person name="Pangilinan J."/>
            <person name="Park H.-J."/>
            <person name="Ramirez L."/>
            <person name="Alfaro M."/>
            <person name="Sun H."/>
            <person name="Tritt A."/>
            <person name="Yoshinaga Y."/>
            <person name="Zwiers L.-H."/>
            <person name="Turgeon B."/>
            <person name="Goodwin S."/>
            <person name="Spatafora J."/>
            <person name="Crous P."/>
            <person name="Grigoriev I."/>
        </authorList>
    </citation>
    <scope>NUCLEOTIDE SEQUENCE</scope>
    <source>
        <strain evidence="4">CBS 109.77</strain>
    </source>
</reference>
<evidence type="ECO:0000313" key="5">
    <source>
        <dbReference type="Proteomes" id="UP000799757"/>
    </source>
</evidence>
<feature type="transmembrane region" description="Helical" evidence="1">
    <location>
        <begin position="187"/>
        <end position="204"/>
    </location>
</feature>
<dbReference type="InterPro" id="IPR046529">
    <property type="entry name" value="DUF6594"/>
</dbReference>
<organism evidence="4 5">
    <name type="scientific">Melanomma pulvis-pyrius CBS 109.77</name>
    <dbReference type="NCBI Taxonomy" id="1314802"/>
    <lineage>
        <taxon>Eukaryota</taxon>
        <taxon>Fungi</taxon>
        <taxon>Dikarya</taxon>
        <taxon>Ascomycota</taxon>
        <taxon>Pezizomycotina</taxon>
        <taxon>Dothideomycetes</taxon>
        <taxon>Pleosporomycetidae</taxon>
        <taxon>Pleosporales</taxon>
        <taxon>Melanommataceae</taxon>
        <taxon>Melanomma</taxon>
    </lineage>
</organism>
<feature type="chain" id="PRO_5025422408" description="DUF6594 domain-containing protein" evidence="2">
    <location>
        <begin position="25"/>
        <end position="207"/>
    </location>
</feature>
<keyword evidence="1" id="KW-0812">Transmembrane</keyword>
<dbReference type="AlphaFoldDB" id="A0A6A6WZS6"/>
<keyword evidence="1" id="KW-1133">Transmembrane helix</keyword>
<dbReference type="Pfam" id="PF20237">
    <property type="entry name" value="DUF6594"/>
    <property type="match status" value="1"/>
</dbReference>
<accession>A0A6A6WZS6</accession>
<dbReference type="EMBL" id="MU002156">
    <property type="protein sequence ID" value="KAF2789187.1"/>
    <property type="molecule type" value="Genomic_DNA"/>
</dbReference>
<evidence type="ECO:0000313" key="4">
    <source>
        <dbReference type="EMBL" id="KAF2789187.1"/>
    </source>
</evidence>
<feature type="domain" description="DUF6594" evidence="3">
    <location>
        <begin position="20"/>
        <end position="198"/>
    </location>
</feature>
<keyword evidence="1" id="KW-0472">Membrane</keyword>
<evidence type="ECO:0000259" key="3">
    <source>
        <dbReference type="Pfam" id="PF20237"/>
    </source>
</evidence>
<sequence length="207" mass="23889">MVMTLLKTIMLILLTVIDEILIKARELNAFQQPSDRDYRSVRAWFFNEKPLANMGEESYIKQREDIISLRHGREWTLFHCLVENLLRKTPQAISSIFTTLSQRSKTANKFIYYFSTTKVEVLVSYITGVIMFFLLVFPIILLCRLRQTQRLADGNPMLDALGVFVFFTLLFITILTCLMNINRHELFAALAVYCAVLATFVGSTNNV</sequence>
<proteinExistence type="predicted"/>
<name>A0A6A6WZS6_9PLEO</name>
<protein>
    <recommendedName>
        <fullName evidence="3">DUF6594 domain-containing protein</fullName>
    </recommendedName>
</protein>
<gene>
    <name evidence="4" type="ORF">K505DRAFT_365831</name>
</gene>
<dbReference type="OrthoDB" id="3533814at2759"/>